<dbReference type="GO" id="GO:0005737">
    <property type="term" value="C:cytoplasm"/>
    <property type="evidence" value="ECO:0007669"/>
    <property type="project" value="UniProtKB-SubCell"/>
</dbReference>
<proteinExistence type="inferred from homology"/>
<dbReference type="EMBL" id="JAPZBO010000010">
    <property type="protein sequence ID" value="KAJ5299232.1"/>
    <property type="molecule type" value="Genomic_DNA"/>
</dbReference>
<accession>A0A9W9PLB9</accession>
<feature type="domain" description="Glucose-methanol-choline oxidoreductase N-terminal" evidence="14">
    <location>
        <begin position="281"/>
        <end position="295"/>
    </location>
</feature>
<feature type="binding site" evidence="11">
    <location>
        <position position="94"/>
    </location>
    <ligand>
        <name>FAD</name>
        <dbReference type="ChEBI" id="CHEBI:57692"/>
    </ligand>
</feature>
<dbReference type="InterPro" id="IPR007867">
    <property type="entry name" value="GMC_OxRtase_C"/>
</dbReference>
<feature type="binding site" evidence="11">
    <location>
        <position position="98"/>
    </location>
    <ligand>
        <name>FAD</name>
        <dbReference type="ChEBI" id="CHEBI:57692"/>
    </ligand>
</feature>
<organism evidence="15 16">
    <name type="scientific">Penicillium atrosanguineum</name>
    <dbReference type="NCBI Taxonomy" id="1132637"/>
    <lineage>
        <taxon>Eukaryota</taxon>
        <taxon>Fungi</taxon>
        <taxon>Dikarya</taxon>
        <taxon>Ascomycota</taxon>
        <taxon>Pezizomycotina</taxon>
        <taxon>Eurotiomycetes</taxon>
        <taxon>Eurotiomycetidae</taxon>
        <taxon>Eurotiales</taxon>
        <taxon>Aspergillaceae</taxon>
        <taxon>Penicillium</taxon>
    </lineage>
</organism>
<dbReference type="PROSITE" id="PS00623">
    <property type="entry name" value="GMC_OXRED_1"/>
    <property type="match status" value="1"/>
</dbReference>
<dbReference type="Pfam" id="PF05199">
    <property type="entry name" value="GMC_oxred_C"/>
    <property type="match status" value="1"/>
</dbReference>
<dbReference type="GO" id="GO:0016614">
    <property type="term" value="F:oxidoreductase activity, acting on CH-OH group of donors"/>
    <property type="evidence" value="ECO:0007669"/>
    <property type="project" value="InterPro"/>
</dbReference>
<keyword evidence="6" id="KW-0964">Secreted</keyword>
<evidence type="ECO:0000313" key="15">
    <source>
        <dbReference type="EMBL" id="KAJ5299232.1"/>
    </source>
</evidence>
<dbReference type="OrthoDB" id="269227at2759"/>
<dbReference type="PIRSF" id="PIRSF000137">
    <property type="entry name" value="Alcohol_oxidase"/>
    <property type="match status" value="1"/>
</dbReference>
<evidence type="ECO:0000256" key="5">
    <source>
        <dbReference type="ARBA" id="ARBA00022490"/>
    </source>
</evidence>
<evidence type="ECO:0000256" key="6">
    <source>
        <dbReference type="ARBA" id="ARBA00022512"/>
    </source>
</evidence>
<evidence type="ECO:0000256" key="2">
    <source>
        <dbReference type="ARBA" id="ARBA00004191"/>
    </source>
</evidence>
<comment type="caution">
    <text evidence="15">The sequence shown here is derived from an EMBL/GenBank/DDBJ whole genome shotgun (WGS) entry which is preliminary data.</text>
</comment>
<evidence type="ECO:0000259" key="14">
    <source>
        <dbReference type="PROSITE" id="PS00624"/>
    </source>
</evidence>
<dbReference type="Pfam" id="PF00732">
    <property type="entry name" value="GMC_oxred_N"/>
    <property type="match status" value="1"/>
</dbReference>
<evidence type="ECO:0000313" key="16">
    <source>
        <dbReference type="Proteomes" id="UP001147746"/>
    </source>
</evidence>
<dbReference type="SUPFAM" id="SSF54373">
    <property type="entry name" value="FAD-linked reductases, C-terminal domain"/>
    <property type="match status" value="1"/>
</dbReference>
<comment type="subcellular location">
    <subcellularLocation>
        <location evidence="3">Cytoplasm</location>
    </subcellularLocation>
    <subcellularLocation>
        <location evidence="2">Secreted</location>
        <location evidence="2">Cell wall</location>
    </subcellularLocation>
</comment>
<reference evidence="15" key="1">
    <citation type="submission" date="2022-12" db="EMBL/GenBank/DDBJ databases">
        <authorList>
            <person name="Petersen C."/>
        </authorList>
    </citation>
    <scope>NUCLEOTIDE SEQUENCE</scope>
    <source>
        <strain evidence="15">IBT 21472</strain>
    </source>
</reference>
<dbReference type="PROSITE" id="PS00624">
    <property type="entry name" value="GMC_OXRED_2"/>
    <property type="match status" value="1"/>
</dbReference>
<name>A0A9W9PLB9_9EURO</name>
<feature type="active site" description="Proton acceptor" evidence="10">
    <location>
        <position position="585"/>
    </location>
</feature>
<evidence type="ECO:0000256" key="10">
    <source>
        <dbReference type="PIRSR" id="PIRSR000137-1"/>
    </source>
</evidence>
<evidence type="ECO:0000256" key="8">
    <source>
        <dbReference type="ARBA" id="ARBA00022827"/>
    </source>
</evidence>
<evidence type="ECO:0000259" key="13">
    <source>
        <dbReference type="PROSITE" id="PS00623"/>
    </source>
</evidence>
<dbReference type="Proteomes" id="UP001147746">
    <property type="component" value="Unassembled WGS sequence"/>
</dbReference>
<dbReference type="Gene3D" id="3.30.560.10">
    <property type="entry name" value="Glucose Oxidase, domain 3"/>
    <property type="match status" value="1"/>
</dbReference>
<keyword evidence="6" id="KW-0134">Cell wall</keyword>
<keyword evidence="5" id="KW-0963">Cytoplasm</keyword>
<keyword evidence="9" id="KW-0560">Oxidoreductase</keyword>
<keyword evidence="8 11" id="KW-0274">FAD</keyword>
<comment type="cofactor">
    <cofactor evidence="1 11">
        <name>FAD</name>
        <dbReference type="ChEBI" id="CHEBI:57692"/>
    </cofactor>
</comment>
<protein>
    <submittedName>
        <fullName evidence="15">Glucose-methanol-choline oxidoreductase</fullName>
    </submittedName>
</protein>
<sequence length="607" mass="66886">MAHSIEDFASLAFDYIVVGGGTAGLAVAARLSEDPQIKVGVIEAGPSALNSDDGAITVPGRYGETIGSDYDWKFTTSPQPGLNGRSLPWPRGRVLGGTSALNFMAWNRGHRKDYDAWEKLGNPGWGWEDLLPYFLRSETFHPPSAAHQKHYQSSYRAEFNGTEGPVQTTHIKQYGPPHQYWHQTLNELGISSNPDSLAGSNCGVWNLVCTIEPDTQERSYAAPAYYLPVASRPNLYVITETTVLKVLLEQKDGWVATGVRARHDGVVLDIKAVREVIISAGSVQSPQILELSGIGRQDVLEAAGIGMKVDSPNVGENLQDHMMTATIFEVLPTLSSRDCIIGDPILTEAADRAYHASKTGPWTVMPCSVAYCSLSQIIPPWELAEISCEADRITQQTGCARDRLIAQQFKSPRGQIEYIFDVGNWSPYFLSEPGKSYATMLQMLQYPFSRGSVHIPSLTRDHPEVTIDDKPIIDPRYYLDEGEFDKKIMALGQRMADRICSTEPLSKIIVNRVLPPVAELGREEQAYEDFVSNCTVTDWHPIGTCAMGGKEGINNGVVDERLRVYGVRGLRVVDASIMPLQIGAHIQATVYAIAEKGSAMIREDWVK</sequence>
<dbReference type="Gene3D" id="3.50.50.60">
    <property type="entry name" value="FAD/NAD(P)-binding domain"/>
    <property type="match status" value="1"/>
</dbReference>
<feature type="binding site" evidence="11">
    <location>
        <position position="243"/>
    </location>
    <ligand>
        <name>FAD</name>
        <dbReference type="ChEBI" id="CHEBI:57692"/>
    </ligand>
</feature>
<evidence type="ECO:0000256" key="1">
    <source>
        <dbReference type="ARBA" id="ARBA00001974"/>
    </source>
</evidence>
<gene>
    <name evidence="15" type="ORF">N7476_010789</name>
</gene>
<dbReference type="PANTHER" id="PTHR11552">
    <property type="entry name" value="GLUCOSE-METHANOL-CHOLINE GMC OXIDOREDUCTASE"/>
    <property type="match status" value="1"/>
</dbReference>
<reference evidence="15" key="2">
    <citation type="journal article" date="2023" name="IMA Fungus">
        <title>Comparative genomic study of the Penicillium genus elucidates a diverse pangenome and 15 lateral gene transfer events.</title>
        <authorList>
            <person name="Petersen C."/>
            <person name="Sorensen T."/>
            <person name="Nielsen M.R."/>
            <person name="Sondergaard T.E."/>
            <person name="Sorensen J.L."/>
            <person name="Fitzpatrick D.A."/>
            <person name="Frisvad J.C."/>
            <person name="Nielsen K.L."/>
        </authorList>
    </citation>
    <scope>NUCLEOTIDE SEQUENCE</scope>
    <source>
        <strain evidence="15">IBT 21472</strain>
    </source>
</reference>
<feature type="active site" description="Proton donor" evidence="10">
    <location>
        <position position="540"/>
    </location>
</feature>
<dbReference type="GO" id="GO:0050660">
    <property type="term" value="F:flavin adenine dinucleotide binding"/>
    <property type="evidence" value="ECO:0007669"/>
    <property type="project" value="InterPro"/>
</dbReference>
<evidence type="ECO:0000256" key="12">
    <source>
        <dbReference type="RuleBase" id="RU003968"/>
    </source>
</evidence>
<dbReference type="InterPro" id="IPR036188">
    <property type="entry name" value="FAD/NAD-bd_sf"/>
</dbReference>
<comment type="similarity">
    <text evidence="4 12">Belongs to the GMC oxidoreductase family.</text>
</comment>
<feature type="binding site" evidence="11">
    <location>
        <begin position="539"/>
        <end position="540"/>
    </location>
    <ligand>
        <name>FAD</name>
        <dbReference type="ChEBI" id="CHEBI:57692"/>
    </ligand>
</feature>
<feature type="domain" description="Glucose-methanol-choline oxidoreductase N-terminal" evidence="13">
    <location>
        <begin position="92"/>
        <end position="115"/>
    </location>
</feature>
<evidence type="ECO:0000256" key="7">
    <source>
        <dbReference type="ARBA" id="ARBA00022630"/>
    </source>
</evidence>
<dbReference type="InterPro" id="IPR000172">
    <property type="entry name" value="GMC_OxRdtase_N"/>
</dbReference>
<keyword evidence="7 12" id="KW-0285">Flavoprotein</keyword>
<dbReference type="PANTHER" id="PTHR11552:SF201">
    <property type="entry name" value="GLUCOSE-METHANOL-CHOLINE OXIDOREDUCTASE N-TERMINAL DOMAIN-CONTAINING PROTEIN"/>
    <property type="match status" value="1"/>
</dbReference>
<evidence type="ECO:0000256" key="4">
    <source>
        <dbReference type="ARBA" id="ARBA00010790"/>
    </source>
</evidence>
<dbReference type="SUPFAM" id="SSF51905">
    <property type="entry name" value="FAD/NAD(P)-binding domain"/>
    <property type="match status" value="1"/>
</dbReference>
<keyword evidence="16" id="KW-1185">Reference proteome</keyword>
<evidence type="ECO:0000256" key="3">
    <source>
        <dbReference type="ARBA" id="ARBA00004496"/>
    </source>
</evidence>
<evidence type="ECO:0000256" key="9">
    <source>
        <dbReference type="ARBA" id="ARBA00023002"/>
    </source>
</evidence>
<evidence type="ECO:0000256" key="11">
    <source>
        <dbReference type="PIRSR" id="PIRSR000137-2"/>
    </source>
</evidence>
<dbReference type="AlphaFoldDB" id="A0A9W9PLB9"/>
<dbReference type="InterPro" id="IPR012132">
    <property type="entry name" value="GMC_OxRdtase"/>
</dbReference>